<evidence type="ECO:0000313" key="2">
    <source>
        <dbReference type="EMBL" id="OFI36428.1"/>
    </source>
</evidence>
<keyword evidence="3" id="KW-1185">Reference proteome</keyword>
<organism evidence="2 3">
    <name type="scientific">Alteromonas lipolytica</name>
    <dbReference type="NCBI Taxonomy" id="1856405"/>
    <lineage>
        <taxon>Bacteria</taxon>
        <taxon>Pseudomonadati</taxon>
        <taxon>Pseudomonadota</taxon>
        <taxon>Gammaproteobacteria</taxon>
        <taxon>Alteromonadales</taxon>
        <taxon>Alteromonadaceae</taxon>
        <taxon>Alteromonas/Salinimonas group</taxon>
        <taxon>Alteromonas</taxon>
    </lineage>
</organism>
<protein>
    <submittedName>
        <fullName evidence="2">Uncharacterized protein</fullName>
    </submittedName>
</protein>
<dbReference type="OrthoDB" id="6398152at2"/>
<feature type="transmembrane region" description="Helical" evidence="1">
    <location>
        <begin position="41"/>
        <end position="63"/>
    </location>
</feature>
<keyword evidence="1" id="KW-1133">Transmembrane helix</keyword>
<feature type="transmembrane region" description="Helical" evidence="1">
    <location>
        <begin position="75"/>
        <end position="98"/>
    </location>
</feature>
<evidence type="ECO:0000313" key="3">
    <source>
        <dbReference type="Proteomes" id="UP000176037"/>
    </source>
</evidence>
<proteinExistence type="predicted"/>
<accession>A0A1E8FLD3</accession>
<keyword evidence="1" id="KW-0812">Transmembrane</keyword>
<dbReference type="RefSeq" id="WP_070174538.1">
    <property type="nucleotide sequence ID" value="NZ_BMJR01000004.1"/>
</dbReference>
<evidence type="ECO:0000256" key="1">
    <source>
        <dbReference type="SAM" id="Phobius"/>
    </source>
</evidence>
<sequence length="224" mass="24868">MAVVSLRSDYNRHVCAPYLGVMFNREFLRKGENMERQAKTILFYLFVTVYGLTALGTLAMLFFGFGDVKETERSILINTFLVETAVAIGALFYSVWGLNKKDKATEEMAKSNTINPLDSSFKDKIIPLENLKLPTIQLHENKHFKGCKFVGPSSLVLLGGTIHNNGFSECGDFIALPDNVLMTGMLVFKNCTIEDCEFLRVTIFSDKGTAKGLATIEGSNVRGI</sequence>
<dbReference type="EMBL" id="MJIC01000001">
    <property type="protein sequence ID" value="OFI36428.1"/>
    <property type="molecule type" value="Genomic_DNA"/>
</dbReference>
<dbReference type="AlphaFoldDB" id="A0A1E8FLD3"/>
<comment type="caution">
    <text evidence="2">The sequence shown here is derived from an EMBL/GenBank/DDBJ whole genome shotgun (WGS) entry which is preliminary data.</text>
</comment>
<dbReference type="Proteomes" id="UP000176037">
    <property type="component" value="Unassembled WGS sequence"/>
</dbReference>
<reference evidence="2 3" key="1">
    <citation type="submission" date="2016-09" db="EMBL/GenBank/DDBJ databases">
        <title>Alteromonas lipolytica, a new species isolated from sea water.</title>
        <authorList>
            <person name="Wu Y.-H."/>
            <person name="Cheng H."/>
            <person name="Xu X.-W."/>
        </authorList>
    </citation>
    <scope>NUCLEOTIDE SEQUENCE [LARGE SCALE GENOMIC DNA]</scope>
    <source>
        <strain evidence="2 3">JW12</strain>
    </source>
</reference>
<name>A0A1E8FLD3_9ALTE</name>
<gene>
    <name evidence="2" type="ORF">BFC17_00680</name>
</gene>
<keyword evidence="1" id="KW-0472">Membrane</keyword>